<keyword evidence="5" id="KW-1185">Reference proteome</keyword>
<dbReference type="InterPro" id="IPR051703">
    <property type="entry name" value="NF-kappa-B_Signaling_Reg"/>
</dbReference>
<dbReference type="InterPro" id="IPR011335">
    <property type="entry name" value="Restrct_endonuc-II-like"/>
</dbReference>
<organism evidence="4 5">
    <name type="scientific">Thorsellia anophelis DSM 18579</name>
    <dbReference type="NCBI Taxonomy" id="1123402"/>
    <lineage>
        <taxon>Bacteria</taxon>
        <taxon>Pseudomonadati</taxon>
        <taxon>Pseudomonadota</taxon>
        <taxon>Gammaproteobacteria</taxon>
        <taxon>Enterobacterales</taxon>
        <taxon>Thorselliaceae</taxon>
        <taxon>Thorsellia</taxon>
    </lineage>
</organism>
<keyword evidence="4" id="KW-0378">Hydrolase</keyword>
<dbReference type="PANTHER" id="PTHR46609:SF6">
    <property type="entry name" value="EXONUCLEASE, PHAGE-TYPE_RECB, C-TERMINAL DOMAIN-CONTAINING PROTEIN-RELATED"/>
    <property type="match status" value="1"/>
</dbReference>
<reference evidence="5" key="1">
    <citation type="submission" date="2016-10" db="EMBL/GenBank/DDBJ databases">
        <authorList>
            <person name="Varghese N."/>
            <person name="Submissions S."/>
        </authorList>
    </citation>
    <scope>NUCLEOTIDE SEQUENCE [LARGE SCALE GENOMIC DNA]</scope>
    <source>
        <strain evidence="5">DSM 18579</strain>
    </source>
</reference>
<feature type="domain" description="YqaJ viral recombinase" evidence="3">
    <location>
        <begin position="12"/>
        <end position="147"/>
    </location>
</feature>
<dbReference type="NCBIfam" id="TIGR03033">
    <property type="entry name" value="phage_rel_nuc"/>
    <property type="match status" value="1"/>
</dbReference>
<accession>A0A1I0CWH2</accession>
<dbReference type="AlphaFoldDB" id="A0A1I0CWH2"/>
<evidence type="ECO:0000313" key="4">
    <source>
        <dbReference type="EMBL" id="SET23784.1"/>
    </source>
</evidence>
<evidence type="ECO:0000256" key="2">
    <source>
        <dbReference type="SAM" id="MobiDB-lite"/>
    </source>
</evidence>
<dbReference type="CDD" id="cd22343">
    <property type="entry name" value="PDDEXK_lambda_exonuclease-like"/>
    <property type="match status" value="1"/>
</dbReference>
<dbReference type="InterPro" id="IPR011604">
    <property type="entry name" value="PDDEXK-like_dom_sf"/>
</dbReference>
<gene>
    <name evidence="4" type="ORF">SAMN02583745_01763</name>
</gene>
<keyword evidence="4" id="KW-0540">Nuclease</keyword>
<feature type="region of interest" description="Disordered" evidence="2">
    <location>
        <begin position="351"/>
        <end position="379"/>
    </location>
</feature>
<evidence type="ECO:0000313" key="5">
    <source>
        <dbReference type="Proteomes" id="UP000242642"/>
    </source>
</evidence>
<feature type="coiled-coil region" evidence="1">
    <location>
        <begin position="224"/>
        <end position="251"/>
    </location>
</feature>
<sequence>MKIIDIKPRTADWHQWRSEGIGASESSVILSESPYKTPWQLWAEKCGFIFPEPLDNNPNVQRGIRLEPIARAYLEEKFQELLLPLCAQSDNYPFIRASFDGINSKGEPVEIKCPSQTVFEEVQHLGINSPTYLHYMIQVQHQLLVSDSKSGWLIFYSQDTKANIETLSFKITRDEEIIAKIITAAQSFWDLVQTQKPPIKCPNRDTYIPEGEDKVVWQSLASKYHQFAKQAHELNLQLDEVKSEISNLEKSFLPLMHNFAYAEYAGVKIVRYWSQGQVDYSKLLVDLGHQVTTSQLNHYRKMPIEKIRFTSTNFNSQANLNESKQSVVPSLSNAKDEMEKVHILAENIQKETKTKRRKAKSTSKHENTINNTPSNKGTDLINIANDVLPNQEVTSLATKDLSNTHNLDHALVERQTPTSSYYF</sequence>
<dbReference type="Gene3D" id="3.90.320.10">
    <property type="match status" value="1"/>
</dbReference>
<dbReference type="PANTHER" id="PTHR46609">
    <property type="entry name" value="EXONUCLEASE, PHAGE-TYPE/RECB, C-TERMINAL DOMAIN-CONTAINING PROTEIN"/>
    <property type="match status" value="1"/>
</dbReference>
<dbReference type="EMBL" id="FOHV01000012">
    <property type="protein sequence ID" value="SET23784.1"/>
    <property type="molecule type" value="Genomic_DNA"/>
</dbReference>
<evidence type="ECO:0000259" key="3">
    <source>
        <dbReference type="Pfam" id="PF09588"/>
    </source>
</evidence>
<dbReference type="STRING" id="1123402.SAMN02583745_01763"/>
<dbReference type="SUPFAM" id="SSF52980">
    <property type="entry name" value="Restriction endonuclease-like"/>
    <property type="match status" value="1"/>
</dbReference>
<evidence type="ECO:0000256" key="1">
    <source>
        <dbReference type="SAM" id="Coils"/>
    </source>
</evidence>
<dbReference type="InterPro" id="IPR017482">
    <property type="entry name" value="Lambda-type_endonuclease"/>
</dbReference>
<dbReference type="OrthoDB" id="9135654at2"/>
<dbReference type="InterPro" id="IPR019080">
    <property type="entry name" value="YqaJ_viral_recombinase"/>
</dbReference>
<dbReference type="GO" id="GO:0004519">
    <property type="term" value="F:endonuclease activity"/>
    <property type="evidence" value="ECO:0007669"/>
    <property type="project" value="UniProtKB-KW"/>
</dbReference>
<dbReference type="Pfam" id="PF09588">
    <property type="entry name" value="YqaJ"/>
    <property type="match status" value="1"/>
</dbReference>
<feature type="compositionally biased region" description="Polar residues" evidence="2">
    <location>
        <begin position="368"/>
        <end position="377"/>
    </location>
</feature>
<dbReference type="RefSeq" id="WP_093319827.1">
    <property type="nucleotide sequence ID" value="NZ_FOHV01000012.1"/>
</dbReference>
<name>A0A1I0CWH2_9GAMM</name>
<dbReference type="Proteomes" id="UP000242642">
    <property type="component" value="Unassembled WGS sequence"/>
</dbReference>
<keyword evidence="1" id="KW-0175">Coiled coil</keyword>
<feature type="compositionally biased region" description="Basic residues" evidence="2">
    <location>
        <begin position="353"/>
        <end position="362"/>
    </location>
</feature>
<proteinExistence type="predicted"/>
<protein>
    <submittedName>
        <fullName evidence="4">Putative phage-type endonuclease</fullName>
    </submittedName>
</protein>
<keyword evidence="4" id="KW-0255">Endonuclease</keyword>